<dbReference type="InterPro" id="IPR001680">
    <property type="entry name" value="WD40_rpt"/>
</dbReference>
<dbReference type="AlphaFoldDB" id="A0A835UYM6"/>
<keyword evidence="3" id="KW-0677">Repeat</keyword>
<dbReference type="InterPro" id="IPR001841">
    <property type="entry name" value="Znf_RING"/>
</dbReference>
<dbReference type="PANTHER" id="PTHR44489">
    <property type="match status" value="1"/>
</dbReference>
<name>A0A835UYM6_VANPL</name>
<keyword evidence="2" id="KW-0479">Metal-binding</keyword>
<proteinExistence type="predicted"/>
<evidence type="ECO:0000259" key="8">
    <source>
        <dbReference type="PROSITE" id="PS50011"/>
    </source>
</evidence>
<dbReference type="InterPro" id="IPR036322">
    <property type="entry name" value="WD40_repeat_dom_sf"/>
</dbReference>
<dbReference type="Pfam" id="PF00400">
    <property type="entry name" value="WD40"/>
    <property type="match status" value="2"/>
</dbReference>
<comment type="caution">
    <text evidence="10">The sequence shown here is derived from an EMBL/GenBank/DDBJ whole genome shotgun (WGS) entry which is preliminary data.</text>
</comment>
<dbReference type="Gene3D" id="2.130.10.10">
    <property type="entry name" value="YVTN repeat-like/Quinoprotein amine dehydrogenase"/>
    <property type="match status" value="1"/>
</dbReference>
<evidence type="ECO:0000313" key="11">
    <source>
        <dbReference type="Proteomes" id="UP000639772"/>
    </source>
</evidence>
<sequence length="828" mass="91532">MGETAVQMEPPECPVCLQPYEFAGSLVPRVLPCGHSVCESCLLLLPRHPATPSAVRCPACNYLVRLPDFGPSALPKNIDLLGFCSTDSRSVGRSQKPNPIYKPNPTPFLRLPWTEGLYGKWKDLLLPEESLSLVSFEDGSGASTAFFSSSHEKNRMVNLLPLDALTSCGTSSSWIRPSYVARFMDSLHRMGEERRNRLRLLLDASSRQRRGISRVYGFWMGPPEERNCLFMVCERFDRVVFDILNEERKMDKMFTLAMMGLDMCEVVIGLHSESIVCGCLFPDCFVLDEYGHCILDICKLLVSGRRIRFGGASSDSALCMSPEVYISLLSCSIASDCRFDNCLSFETDVWSLACIMAMILLGDSMVGTELFQGFGSFSAVGGKGNWSELLLDYYEVWKEKLASKIESLLLETELESLFLLLKSCLSYRPQNRPQVKDIWCCIRSFLTKTQVAPFISLEALEIKGNSVSCAIIGDPCFLLHEVNTVNVENKFYGNSVDNSNLVSLGSGTDALESSNQEKVDGSLTEMLDIDGLKSFSLDGHLDCVTALAVGGGYLYSASFDKTVKVWSLQDFSLAQTLKGHEHKIMAMVVVDEALKLCITGDSGSGISVWHIGSSASHELLKNWYEHNDWRYSGIHSLAVSGTSYLYSGGGDKSVKAWSLQDYSLSCVMTGHKSTVSSLALSDGVLYSGSWDGTIRLWSLSDHSLLSELEDTTTFSPCPVLSLSIDQNLVISSYENGFIKVWKNDMFVASMQLQEGAIFGLHADSSWIYAGGWDMIVTILETFEDDLQVEVRPVASAKFDSVVTCLLHHCGKVFVGVSNKIQVLYSRSV</sequence>
<accession>A0A835UYM6</accession>
<dbReference type="InterPro" id="IPR044715">
    <property type="entry name" value="WDR86-like"/>
</dbReference>
<dbReference type="PROSITE" id="PS00518">
    <property type="entry name" value="ZF_RING_1"/>
    <property type="match status" value="1"/>
</dbReference>
<evidence type="ECO:0000259" key="9">
    <source>
        <dbReference type="PROSITE" id="PS50089"/>
    </source>
</evidence>
<keyword evidence="5" id="KW-0862">Zinc</keyword>
<evidence type="ECO:0000256" key="7">
    <source>
        <dbReference type="PROSITE-ProRule" id="PRU00221"/>
    </source>
</evidence>
<dbReference type="PROSITE" id="PS50011">
    <property type="entry name" value="PROTEIN_KINASE_DOM"/>
    <property type="match status" value="1"/>
</dbReference>
<dbReference type="InterPro" id="IPR017907">
    <property type="entry name" value="Znf_RING_CS"/>
</dbReference>
<dbReference type="InterPro" id="IPR015943">
    <property type="entry name" value="WD40/YVTN_repeat-like_dom_sf"/>
</dbReference>
<evidence type="ECO:0000256" key="3">
    <source>
        <dbReference type="ARBA" id="ARBA00022737"/>
    </source>
</evidence>
<dbReference type="SMART" id="SM00320">
    <property type="entry name" value="WD40"/>
    <property type="match status" value="6"/>
</dbReference>
<dbReference type="InterPro" id="IPR027370">
    <property type="entry name" value="Znf-RING_euk"/>
</dbReference>
<feature type="domain" description="RING-type" evidence="9">
    <location>
        <begin position="13"/>
        <end position="61"/>
    </location>
</feature>
<dbReference type="SUPFAM" id="SSF50978">
    <property type="entry name" value="WD40 repeat-like"/>
    <property type="match status" value="1"/>
</dbReference>
<feature type="domain" description="Protein kinase" evidence="8">
    <location>
        <begin position="132"/>
        <end position="446"/>
    </location>
</feature>
<dbReference type="Gene3D" id="3.30.40.10">
    <property type="entry name" value="Zinc/RING finger domain, C3HC4 (zinc finger)"/>
    <property type="match status" value="1"/>
</dbReference>
<dbReference type="GO" id="GO:0008270">
    <property type="term" value="F:zinc ion binding"/>
    <property type="evidence" value="ECO:0007669"/>
    <property type="project" value="UniProtKB-KW"/>
</dbReference>
<evidence type="ECO:0000256" key="2">
    <source>
        <dbReference type="ARBA" id="ARBA00022723"/>
    </source>
</evidence>
<dbReference type="InterPro" id="IPR013083">
    <property type="entry name" value="Znf_RING/FYVE/PHD"/>
</dbReference>
<dbReference type="PANTHER" id="PTHR44489:SF11">
    <property type="entry name" value="WD REPEAT DOMAIN 86"/>
    <property type="match status" value="1"/>
</dbReference>
<dbReference type="InterPro" id="IPR011009">
    <property type="entry name" value="Kinase-like_dom_sf"/>
</dbReference>
<dbReference type="EMBL" id="JADCNM010000006">
    <property type="protein sequence ID" value="KAG0478553.1"/>
    <property type="molecule type" value="Genomic_DNA"/>
</dbReference>
<dbReference type="PROSITE" id="PS50294">
    <property type="entry name" value="WD_REPEATS_REGION"/>
    <property type="match status" value="1"/>
</dbReference>
<evidence type="ECO:0000256" key="4">
    <source>
        <dbReference type="ARBA" id="ARBA00022771"/>
    </source>
</evidence>
<protein>
    <submittedName>
        <fullName evidence="10">Uncharacterized protein</fullName>
    </submittedName>
</protein>
<dbReference type="SUPFAM" id="SSF56112">
    <property type="entry name" value="Protein kinase-like (PK-like)"/>
    <property type="match status" value="1"/>
</dbReference>
<keyword evidence="1 7" id="KW-0853">WD repeat</keyword>
<dbReference type="SMART" id="SM00184">
    <property type="entry name" value="RING"/>
    <property type="match status" value="1"/>
</dbReference>
<evidence type="ECO:0000256" key="6">
    <source>
        <dbReference type="PROSITE-ProRule" id="PRU00175"/>
    </source>
</evidence>
<dbReference type="PRINTS" id="PR00320">
    <property type="entry name" value="GPROTEINBRPT"/>
</dbReference>
<dbReference type="PROSITE" id="PS50082">
    <property type="entry name" value="WD_REPEATS_2"/>
    <property type="match status" value="2"/>
</dbReference>
<reference evidence="10 11" key="1">
    <citation type="journal article" date="2020" name="Nat. Food">
        <title>A phased Vanilla planifolia genome enables genetic improvement of flavour and production.</title>
        <authorList>
            <person name="Hasing T."/>
            <person name="Tang H."/>
            <person name="Brym M."/>
            <person name="Khazi F."/>
            <person name="Huang T."/>
            <person name="Chambers A.H."/>
        </authorList>
    </citation>
    <scope>NUCLEOTIDE SEQUENCE [LARGE SCALE GENOMIC DNA]</scope>
    <source>
        <tissue evidence="10">Leaf</tissue>
    </source>
</reference>
<evidence type="ECO:0000256" key="5">
    <source>
        <dbReference type="ARBA" id="ARBA00022833"/>
    </source>
</evidence>
<dbReference type="Gene3D" id="1.10.510.10">
    <property type="entry name" value="Transferase(Phosphotransferase) domain 1"/>
    <property type="match status" value="1"/>
</dbReference>
<dbReference type="Proteomes" id="UP000639772">
    <property type="component" value="Chromosome 6"/>
</dbReference>
<dbReference type="Pfam" id="PF13445">
    <property type="entry name" value="zf-RING_UBOX"/>
    <property type="match status" value="1"/>
</dbReference>
<gene>
    <name evidence="10" type="ORF">HPP92_013272</name>
</gene>
<dbReference type="InterPro" id="IPR000719">
    <property type="entry name" value="Prot_kinase_dom"/>
</dbReference>
<dbReference type="SUPFAM" id="SSF57850">
    <property type="entry name" value="RING/U-box"/>
    <property type="match status" value="1"/>
</dbReference>
<dbReference type="SMART" id="SM00220">
    <property type="entry name" value="S_TKc"/>
    <property type="match status" value="1"/>
</dbReference>
<evidence type="ECO:0000313" key="10">
    <source>
        <dbReference type="EMBL" id="KAG0478553.1"/>
    </source>
</evidence>
<organism evidence="10 11">
    <name type="scientific">Vanilla planifolia</name>
    <name type="common">Vanilla</name>
    <dbReference type="NCBI Taxonomy" id="51239"/>
    <lineage>
        <taxon>Eukaryota</taxon>
        <taxon>Viridiplantae</taxon>
        <taxon>Streptophyta</taxon>
        <taxon>Embryophyta</taxon>
        <taxon>Tracheophyta</taxon>
        <taxon>Spermatophyta</taxon>
        <taxon>Magnoliopsida</taxon>
        <taxon>Liliopsida</taxon>
        <taxon>Asparagales</taxon>
        <taxon>Orchidaceae</taxon>
        <taxon>Vanilloideae</taxon>
        <taxon>Vanilleae</taxon>
        <taxon>Vanilla</taxon>
    </lineage>
</organism>
<feature type="repeat" description="WD" evidence="7">
    <location>
        <begin position="537"/>
        <end position="576"/>
    </location>
</feature>
<keyword evidence="4 6" id="KW-0863">Zinc-finger</keyword>
<dbReference type="InterPro" id="IPR020472">
    <property type="entry name" value="WD40_PAC1"/>
</dbReference>
<dbReference type="PROSITE" id="PS50089">
    <property type="entry name" value="ZF_RING_2"/>
    <property type="match status" value="1"/>
</dbReference>
<feature type="repeat" description="WD" evidence="7">
    <location>
        <begin position="668"/>
        <end position="707"/>
    </location>
</feature>
<dbReference type="OrthoDB" id="674604at2759"/>
<evidence type="ECO:0000256" key="1">
    <source>
        <dbReference type="ARBA" id="ARBA00022574"/>
    </source>
</evidence>
<dbReference type="GO" id="GO:0004672">
    <property type="term" value="F:protein kinase activity"/>
    <property type="evidence" value="ECO:0007669"/>
    <property type="project" value="InterPro"/>
</dbReference>
<dbReference type="GO" id="GO:0005524">
    <property type="term" value="F:ATP binding"/>
    <property type="evidence" value="ECO:0007669"/>
    <property type="project" value="InterPro"/>
</dbReference>